<comment type="caution">
    <text evidence="3">The sequence shown here is derived from an EMBL/GenBank/DDBJ whole genome shotgun (WGS) entry which is preliminary data.</text>
</comment>
<dbReference type="OrthoDB" id="3695731at2759"/>
<feature type="signal peptide" evidence="2">
    <location>
        <begin position="1"/>
        <end position="19"/>
    </location>
</feature>
<evidence type="ECO:0000256" key="2">
    <source>
        <dbReference type="SAM" id="SignalP"/>
    </source>
</evidence>
<dbReference type="Proteomes" id="UP000249619">
    <property type="component" value="Unassembled WGS sequence"/>
</dbReference>
<dbReference type="STRING" id="183478.A0A364MXR6"/>
<organism evidence="3 4">
    <name type="scientific">Stemphylium lycopersici</name>
    <name type="common">Tomato gray leaf spot disease fungus</name>
    <name type="synonym">Thyrospora lycopersici</name>
    <dbReference type="NCBI Taxonomy" id="183478"/>
    <lineage>
        <taxon>Eukaryota</taxon>
        <taxon>Fungi</taxon>
        <taxon>Dikarya</taxon>
        <taxon>Ascomycota</taxon>
        <taxon>Pezizomycotina</taxon>
        <taxon>Dothideomycetes</taxon>
        <taxon>Pleosporomycetidae</taxon>
        <taxon>Pleosporales</taxon>
        <taxon>Pleosporineae</taxon>
        <taxon>Pleosporaceae</taxon>
        <taxon>Stemphylium</taxon>
    </lineage>
</organism>
<feature type="compositionally biased region" description="Low complexity" evidence="1">
    <location>
        <begin position="262"/>
        <end position="294"/>
    </location>
</feature>
<keyword evidence="4" id="KW-1185">Reference proteome</keyword>
<evidence type="ECO:0000256" key="1">
    <source>
        <dbReference type="SAM" id="MobiDB-lite"/>
    </source>
</evidence>
<evidence type="ECO:0000313" key="3">
    <source>
        <dbReference type="EMBL" id="RAR06752.1"/>
    </source>
</evidence>
<accession>A0A364MXR6</accession>
<name>A0A364MXR6_STELY</name>
<keyword evidence="2" id="KW-0732">Signal</keyword>
<feature type="compositionally biased region" description="Low complexity" evidence="1">
    <location>
        <begin position="58"/>
        <end position="72"/>
    </location>
</feature>
<feature type="region of interest" description="Disordered" evidence="1">
    <location>
        <begin position="46"/>
        <end position="72"/>
    </location>
</feature>
<feature type="chain" id="PRO_5016918461" evidence="2">
    <location>
        <begin position="20"/>
        <end position="404"/>
    </location>
</feature>
<reference evidence="4" key="1">
    <citation type="submission" date="2018-05" db="EMBL/GenBank/DDBJ databases">
        <title>Draft genome sequence of Stemphylium lycopersici strain CIDEFI 213.</title>
        <authorList>
            <person name="Medina R."/>
            <person name="Franco M.E.E."/>
            <person name="Lucentini C.G."/>
            <person name="Saparrat M.C.N."/>
            <person name="Balatti P.A."/>
        </authorList>
    </citation>
    <scope>NUCLEOTIDE SEQUENCE [LARGE SCALE GENOMIC DNA]</scope>
    <source>
        <strain evidence="4">CIDEFI 213</strain>
    </source>
</reference>
<dbReference type="EMBL" id="QGDH01000111">
    <property type="protein sequence ID" value="RAR06752.1"/>
    <property type="molecule type" value="Genomic_DNA"/>
</dbReference>
<proteinExistence type="predicted"/>
<protein>
    <submittedName>
        <fullName evidence="3">Uncharacterized protein</fullName>
    </submittedName>
</protein>
<feature type="compositionally biased region" description="Polar residues" evidence="1">
    <location>
        <begin position="321"/>
        <end position="337"/>
    </location>
</feature>
<feature type="region of interest" description="Disordered" evidence="1">
    <location>
        <begin position="260"/>
        <end position="294"/>
    </location>
</feature>
<feature type="compositionally biased region" description="Low complexity" evidence="1">
    <location>
        <begin position="348"/>
        <end position="362"/>
    </location>
</feature>
<feature type="region of interest" description="Disordered" evidence="1">
    <location>
        <begin position="318"/>
        <end position="382"/>
    </location>
</feature>
<dbReference type="AlphaFoldDB" id="A0A364MXR6"/>
<gene>
    <name evidence="3" type="ORF">DDE83_006811</name>
</gene>
<evidence type="ECO:0000313" key="4">
    <source>
        <dbReference type="Proteomes" id="UP000249619"/>
    </source>
</evidence>
<sequence length="404" mass="40805">MRRGSSLWVLGALSTRGLGVVVPKPYEVNSTSVIAISPPYASGSGLPVQLPSPSSPDSHSTWTSLSTPTSPNSSFYVVPSSLSKASPASSKLPTLEYPSGSSSGNPPYVSSSSLTASDYASVVVVVVSETEVYQPTPGSFVTSTPVLTSDCPSGSVTSQAVIALPASSTLTIASSALQSGKSVKADNISAVPAALPTGSTIDLELLSSIFFSNIIQRSIKTRTTTTTTTIILTLPTPLPAPSSTIFSSAITSPTTVTSLVLPPSSRLTPTASPAPTSTNIPAPSESTSQTPPSLSTILSTVTITSSVSSGTFATGFPTSPPFSYNPSASRGSATPITRPTPEPSSAEAAGSTLSTFSTASSAGNSQNTGIPPAPSAAGASGGMIGRGKERVWWVAFFVPVMFMA</sequence>